<comment type="function">
    <text evidence="4">Flagellin is the subunit protein which polymerizes to form the filaments of archaeal flagella.</text>
</comment>
<comment type="subcellular location">
    <subcellularLocation>
        <location evidence="1 4">Archaeal flagellum</location>
    </subcellularLocation>
</comment>
<dbReference type="HOGENOM" id="CLU_051124_0_2_2"/>
<name>F7XQ62_METZD</name>
<proteinExistence type="inferred from homology"/>
<evidence type="ECO:0000313" key="7">
    <source>
        <dbReference type="Proteomes" id="UP000006622"/>
    </source>
</evidence>
<organism evidence="6 7">
    <name type="scientific">Methanosalsum zhilinae (strain DSM 4017 / NBRC 107636 / OCM 62 / WeN5)</name>
    <name type="common">Methanohalophilus zhilinae</name>
    <dbReference type="NCBI Taxonomy" id="679901"/>
    <lineage>
        <taxon>Archaea</taxon>
        <taxon>Methanobacteriati</taxon>
        <taxon>Methanobacteriota</taxon>
        <taxon>Stenosarchaea group</taxon>
        <taxon>Methanomicrobia</taxon>
        <taxon>Methanosarcinales</taxon>
        <taxon>Methanosarcinaceae</taxon>
        <taxon>Methanosalsum</taxon>
    </lineage>
</organism>
<protein>
    <recommendedName>
        <fullName evidence="4">Flagellin</fullName>
    </recommendedName>
</protein>
<evidence type="ECO:0000256" key="4">
    <source>
        <dbReference type="RuleBase" id="RU361282"/>
    </source>
</evidence>
<keyword evidence="3 4" id="KW-0974">Archaeal flagellum</keyword>
<dbReference type="GO" id="GO:0097589">
    <property type="term" value="C:archaeal-type flagellum"/>
    <property type="evidence" value="ECO:0007669"/>
    <property type="project" value="UniProtKB-SubCell"/>
</dbReference>
<dbReference type="NCBIfam" id="TIGR02537">
    <property type="entry name" value="arch_flag_Nterm"/>
    <property type="match status" value="1"/>
</dbReference>
<dbReference type="AlphaFoldDB" id="F7XQ62"/>
<reference evidence="6 7" key="1">
    <citation type="submission" date="2010-07" db="EMBL/GenBank/DDBJ databases">
        <title>The complete genome of Methanosalsum zhilinae DSM 4017.</title>
        <authorList>
            <consortium name="US DOE Joint Genome Institute (JGI-PGF)"/>
            <person name="Lucas S."/>
            <person name="Copeland A."/>
            <person name="Lapidus A."/>
            <person name="Glavina del Rio T."/>
            <person name="Dalin E."/>
            <person name="Tice H."/>
            <person name="Bruce D."/>
            <person name="Goodwin L."/>
            <person name="Pitluck S."/>
            <person name="Kyrpides N."/>
            <person name="Mavromatis K."/>
            <person name="Ovchinnikova G."/>
            <person name="Daligault H."/>
            <person name="Detter J.C."/>
            <person name="Han C."/>
            <person name="Tapia R."/>
            <person name="Larimer F."/>
            <person name="Land M."/>
            <person name="Hauser L."/>
            <person name="Markowitz V."/>
            <person name="Cheng J.-F."/>
            <person name="Hugenholtz P."/>
            <person name="Woyke T."/>
            <person name="Wu D."/>
            <person name="Spring S."/>
            <person name="Schueler E."/>
            <person name="Brambilla E."/>
            <person name="Klenk H.-P."/>
            <person name="Eisen J.A."/>
        </authorList>
    </citation>
    <scope>NUCLEOTIDE SEQUENCE [LARGE SCALE GENOMIC DNA]</scope>
    <source>
        <strain evidence="7">DSM 4017 / NBRC 107636 / OCM 62 / WeN5</strain>
    </source>
</reference>
<dbReference type="PANTHER" id="PTHR35903">
    <property type="entry name" value="FLAGELLIN B1"/>
    <property type="match status" value="1"/>
</dbReference>
<gene>
    <name evidence="6" type="ordered locus">Mzhil_0554</name>
</gene>
<evidence type="ECO:0000256" key="1">
    <source>
        <dbReference type="ARBA" id="ARBA00004618"/>
    </source>
</evidence>
<evidence type="ECO:0000256" key="5">
    <source>
        <dbReference type="SAM" id="Phobius"/>
    </source>
</evidence>
<dbReference type="Proteomes" id="UP000006622">
    <property type="component" value="Chromosome"/>
</dbReference>
<keyword evidence="6" id="KW-0966">Cell projection</keyword>
<dbReference type="PANTHER" id="PTHR35903:SF1">
    <property type="entry name" value="FLAGELLIN B1"/>
    <property type="match status" value="1"/>
</dbReference>
<accession>F7XQ62</accession>
<dbReference type="KEGG" id="mzh:Mzhil_0554"/>
<keyword evidence="6" id="KW-0282">Flagellum</keyword>
<dbReference type="Pfam" id="PF01917">
    <property type="entry name" value="Flagellin_arch-type"/>
    <property type="match status" value="1"/>
</dbReference>
<dbReference type="GeneID" id="10822163"/>
<sequence length="240" mass="26180" precursor="true">MKANRNLHLKEDTSAQVGIGTLIIFIAMVLVAAVAAAVLIQTSGVLQQRAQQTGAEATHEVSSNLDVKHVEGIRGNDSSGDLTNTFDLLKLQLGLQAGSSPVDIKQLIITISDGRQTNTLEYTENTSNQWDDQLAYVMENNITERFTVQQIRDEDDSFTAEQPVMNTGDLINLYIGTATDQTDDLKRFNSKLETIDNSGLELDARTSVDIILTPEAGATSQVSFVTPSTYGVNEISRLYP</sequence>
<dbReference type="GO" id="GO:0005198">
    <property type="term" value="F:structural molecule activity"/>
    <property type="evidence" value="ECO:0007669"/>
    <property type="project" value="InterPro"/>
</dbReference>
<keyword evidence="5" id="KW-0812">Transmembrane</keyword>
<evidence type="ECO:0000256" key="2">
    <source>
        <dbReference type="ARBA" id="ARBA00010256"/>
    </source>
</evidence>
<keyword evidence="6" id="KW-0969">Cilium</keyword>
<dbReference type="InterPro" id="IPR002774">
    <property type="entry name" value="Flagellin_arc-type"/>
</dbReference>
<dbReference type="InterPro" id="IPR013373">
    <property type="entry name" value="Flagellin/pilin_N_arc"/>
</dbReference>
<comment type="similarity">
    <text evidence="2 4">Belongs to the archaeal flagellin family.</text>
</comment>
<dbReference type="STRING" id="679901.Mzhil_0554"/>
<keyword evidence="5" id="KW-1133">Transmembrane helix</keyword>
<keyword evidence="7" id="KW-1185">Reference proteome</keyword>
<dbReference type="EMBL" id="CP002101">
    <property type="protein sequence ID" value="AEH60424.1"/>
    <property type="molecule type" value="Genomic_DNA"/>
</dbReference>
<evidence type="ECO:0000256" key="3">
    <source>
        <dbReference type="ARBA" id="ARBA00022440"/>
    </source>
</evidence>
<dbReference type="RefSeq" id="WP_013897863.1">
    <property type="nucleotide sequence ID" value="NC_015676.1"/>
</dbReference>
<evidence type="ECO:0000313" key="6">
    <source>
        <dbReference type="EMBL" id="AEH60424.1"/>
    </source>
</evidence>
<dbReference type="OrthoDB" id="102632at2157"/>
<feature type="transmembrane region" description="Helical" evidence="5">
    <location>
        <begin position="15"/>
        <end position="40"/>
    </location>
</feature>
<keyword evidence="5" id="KW-0472">Membrane</keyword>
<dbReference type="GO" id="GO:0097588">
    <property type="term" value="P:archaeal or bacterial-type flagellum-dependent cell motility"/>
    <property type="evidence" value="ECO:0007669"/>
    <property type="project" value="InterPro"/>
</dbReference>